<dbReference type="Pfam" id="PF00069">
    <property type="entry name" value="Pkinase"/>
    <property type="match status" value="1"/>
</dbReference>
<dbReference type="EMBL" id="JAACJJ010000056">
    <property type="protein sequence ID" value="KAF5312718.1"/>
    <property type="molecule type" value="Genomic_DNA"/>
</dbReference>
<keyword evidence="2" id="KW-0547">Nucleotide-binding</keyword>
<keyword evidence="1" id="KW-0808">Transferase</keyword>
<dbReference type="InterPro" id="IPR011009">
    <property type="entry name" value="Kinase-like_dom_sf"/>
</dbReference>
<evidence type="ECO:0000313" key="7">
    <source>
        <dbReference type="Proteomes" id="UP000567179"/>
    </source>
</evidence>
<keyword evidence="3" id="KW-0418">Kinase</keyword>
<name>A0A8H5EUP6_9AGAR</name>
<reference evidence="6 7" key="1">
    <citation type="journal article" date="2020" name="ISME J.">
        <title>Uncovering the hidden diversity of litter-decomposition mechanisms in mushroom-forming fungi.</title>
        <authorList>
            <person name="Floudas D."/>
            <person name="Bentzer J."/>
            <person name="Ahren D."/>
            <person name="Johansson T."/>
            <person name="Persson P."/>
            <person name="Tunlid A."/>
        </authorList>
    </citation>
    <scope>NUCLEOTIDE SEQUENCE [LARGE SCALE GENOMIC DNA]</scope>
    <source>
        <strain evidence="6 7">CBS 101986</strain>
    </source>
</reference>
<dbReference type="GO" id="GO:0004674">
    <property type="term" value="F:protein serine/threonine kinase activity"/>
    <property type="evidence" value="ECO:0007669"/>
    <property type="project" value="TreeGrafter"/>
</dbReference>
<comment type="caution">
    <text evidence="6">The sequence shown here is derived from an EMBL/GenBank/DDBJ whole genome shotgun (WGS) entry which is preliminary data.</text>
</comment>
<organism evidence="6 7">
    <name type="scientific">Psilocybe cf. subviscida</name>
    <dbReference type="NCBI Taxonomy" id="2480587"/>
    <lineage>
        <taxon>Eukaryota</taxon>
        <taxon>Fungi</taxon>
        <taxon>Dikarya</taxon>
        <taxon>Basidiomycota</taxon>
        <taxon>Agaricomycotina</taxon>
        <taxon>Agaricomycetes</taxon>
        <taxon>Agaricomycetidae</taxon>
        <taxon>Agaricales</taxon>
        <taxon>Agaricineae</taxon>
        <taxon>Strophariaceae</taxon>
        <taxon>Psilocybe</taxon>
    </lineage>
</organism>
<dbReference type="Gene3D" id="1.10.510.10">
    <property type="entry name" value="Transferase(Phosphotransferase) domain 1"/>
    <property type="match status" value="1"/>
</dbReference>
<evidence type="ECO:0000259" key="5">
    <source>
        <dbReference type="PROSITE" id="PS50011"/>
    </source>
</evidence>
<dbReference type="Proteomes" id="UP000567179">
    <property type="component" value="Unassembled WGS sequence"/>
</dbReference>
<evidence type="ECO:0000256" key="2">
    <source>
        <dbReference type="ARBA" id="ARBA00022741"/>
    </source>
</evidence>
<dbReference type="PANTHER" id="PTHR43289:SF6">
    <property type="entry name" value="SERINE_THREONINE-PROTEIN KINASE NEKL-3"/>
    <property type="match status" value="1"/>
</dbReference>
<sequence>MFGPTVWTLLISRSIPAIPTTMSTRPIPLGNIDKLEIFQHCVEGGNDHTIMPEDAQIRAMEHEIRMMETAGEDCAFQPLGKALLSRVVTRLDDPSFALPPTKVLVEDLASLVRRLHDRGVLHGDIKCSNLLYFHQTGGLLFCDFGSAHLSTSKGRAMSLTPQYSTPARAREPMSQCPLSKGGDLYAAGITLWEIAASAVDSAAFPFHDIDDIVMAGFQPNMYLVEDVSMRQLIRSFLEEGSPGPCPSSTRTVCITATIACADCASVFPHTYSKTVHREGCEGAENCDADLVYHAPSMLSHAENLHCDRCS</sequence>
<evidence type="ECO:0000256" key="1">
    <source>
        <dbReference type="ARBA" id="ARBA00022679"/>
    </source>
</evidence>
<evidence type="ECO:0000256" key="4">
    <source>
        <dbReference type="ARBA" id="ARBA00022840"/>
    </source>
</evidence>
<dbReference type="SUPFAM" id="SSF56112">
    <property type="entry name" value="Protein kinase-like (PK-like)"/>
    <property type="match status" value="1"/>
</dbReference>
<feature type="domain" description="Protein kinase" evidence="5">
    <location>
        <begin position="1"/>
        <end position="258"/>
    </location>
</feature>
<evidence type="ECO:0000256" key="3">
    <source>
        <dbReference type="ARBA" id="ARBA00022777"/>
    </source>
</evidence>
<dbReference type="InterPro" id="IPR008271">
    <property type="entry name" value="Ser/Thr_kinase_AS"/>
</dbReference>
<dbReference type="PROSITE" id="PS50011">
    <property type="entry name" value="PROTEIN_KINASE_DOM"/>
    <property type="match status" value="1"/>
</dbReference>
<keyword evidence="4" id="KW-0067">ATP-binding</keyword>
<proteinExistence type="predicted"/>
<dbReference type="PANTHER" id="PTHR43289">
    <property type="entry name" value="MITOGEN-ACTIVATED PROTEIN KINASE KINASE KINASE 20-RELATED"/>
    <property type="match status" value="1"/>
</dbReference>
<protein>
    <recommendedName>
        <fullName evidence="5">Protein kinase domain-containing protein</fullName>
    </recommendedName>
</protein>
<accession>A0A8H5EUP6</accession>
<dbReference type="SMART" id="SM00220">
    <property type="entry name" value="S_TKc"/>
    <property type="match status" value="1"/>
</dbReference>
<gene>
    <name evidence="6" type="ORF">D9619_003373</name>
</gene>
<dbReference type="PROSITE" id="PS00108">
    <property type="entry name" value="PROTEIN_KINASE_ST"/>
    <property type="match status" value="1"/>
</dbReference>
<dbReference type="AlphaFoldDB" id="A0A8H5EUP6"/>
<dbReference type="OrthoDB" id="1668230at2759"/>
<evidence type="ECO:0000313" key="6">
    <source>
        <dbReference type="EMBL" id="KAF5312718.1"/>
    </source>
</evidence>
<dbReference type="InterPro" id="IPR000719">
    <property type="entry name" value="Prot_kinase_dom"/>
</dbReference>
<dbReference type="GO" id="GO:0005524">
    <property type="term" value="F:ATP binding"/>
    <property type="evidence" value="ECO:0007669"/>
    <property type="project" value="UniProtKB-KW"/>
</dbReference>
<keyword evidence="7" id="KW-1185">Reference proteome</keyword>